<accession>X0XAP1</accession>
<protein>
    <submittedName>
        <fullName evidence="1">Uncharacterized protein</fullName>
    </submittedName>
</protein>
<name>X0XAP1_9ZZZZ</name>
<feature type="non-terminal residue" evidence="1">
    <location>
        <position position="1"/>
    </location>
</feature>
<dbReference type="EMBL" id="BARS01043517">
    <property type="protein sequence ID" value="GAG40274.1"/>
    <property type="molecule type" value="Genomic_DNA"/>
</dbReference>
<proteinExistence type="predicted"/>
<sequence>FIPIEKLMDFILSYTESVMKIIGESDSYDKVLLEIKNFPPFYI</sequence>
<reference evidence="1" key="1">
    <citation type="journal article" date="2014" name="Front. Microbiol.">
        <title>High frequency of phylogenetically diverse reductive dehalogenase-homologous genes in deep subseafloor sedimentary metagenomes.</title>
        <authorList>
            <person name="Kawai M."/>
            <person name="Futagami T."/>
            <person name="Toyoda A."/>
            <person name="Takaki Y."/>
            <person name="Nishi S."/>
            <person name="Hori S."/>
            <person name="Arai W."/>
            <person name="Tsubouchi T."/>
            <person name="Morono Y."/>
            <person name="Uchiyama I."/>
            <person name="Ito T."/>
            <person name="Fujiyama A."/>
            <person name="Inagaki F."/>
            <person name="Takami H."/>
        </authorList>
    </citation>
    <scope>NUCLEOTIDE SEQUENCE</scope>
    <source>
        <strain evidence="1">Expedition CK06-06</strain>
    </source>
</reference>
<dbReference type="AlphaFoldDB" id="X0XAP1"/>
<gene>
    <name evidence="1" type="ORF">S01H1_65873</name>
</gene>
<evidence type="ECO:0000313" key="1">
    <source>
        <dbReference type="EMBL" id="GAG40274.1"/>
    </source>
</evidence>
<organism evidence="1">
    <name type="scientific">marine sediment metagenome</name>
    <dbReference type="NCBI Taxonomy" id="412755"/>
    <lineage>
        <taxon>unclassified sequences</taxon>
        <taxon>metagenomes</taxon>
        <taxon>ecological metagenomes</taxon>
    </lineage>
</organism>
<comment type="caution">
    <text evidence="1">The sequence shown here is derived from an EMBL/GenBank/DDBJ whole genome shotgun (WGS) entry which is preliminary data.</text>
</comment>